<name>A0ABS5KL72_9ACTN</name>
<protein>
    <submittedName>
        <fullName evidence="3">Amino acid adenylation domain-containing protein</fullName>
    </submittedName>
</protein>
<dbReference type="InterPro" id="IPR042099">
    <property type="entry name" value="ANL_N_sf"/>
</dbReference>
<dbReference type="Gene3D" id="3.30.300.30">
    <property type="match status" value="1"/>
</dbReference>
<feature type="domain" description="AMP-binding enzyme C-terminal" evidence="2">
    <location>
        <begin position="394"/>
        <end position="468"/>
    </location>
</feature>
<dbReference type="Pfam" id="PF13193">
    <property type="entry name" value="AMP-binding_C"/>
    <property type="match status" value="1"/>
</dbReference>
<dbReference type="InterPro" id="IPR000873">
    <property type="entry name" value="AMP-dep_synth/lig_dom"/>
</dbReference>
<dbReference type="Pfam" id="PF00501">
    <property type="entry name" value="AMP-binding"/>
    <property type="match status" value="2"/>
</dbReference>
<dbReference type="PROSITE" id="PS00455">
    <property type="entry name" value="AMP_BINDING"/>
    <property type="match status" value="1"/>
</dbReference>
<dbReference type="SUPFAM" id="SSF56801">
    <property type="entry name" value="Acetyl-CoA synthetase-like"/>
    <property type="match status" value="1"/>
</dbReference>
<feature type="domain" description="AMP-dependent synthetase/ligase" evidence="1">
    <location>
        <begin position="15"/>
        <end position="107"/>
    </location>
</feature>
<dbReference type="EMBL" id="JAAFYZ010000018">
    <property type="protein sequence ID" value="MBS2546788.1"/>
    <property type="molecule type" value="Genomic_DNA"/>
</dbReference>
<gene>
    <name evidence="3" type="ORF">KGQ19_07895</name>
</gene>
<evidence type="ECO:0000313" key="3">
    <source>
        <dbReference type="EMBL" id="MBS2546788.1"/>
    </source>
</evidence>
<dbReference type="Proteomes" id="UP000730482">
    <property type="component" value="Unassembled WGS sequence"/>
</dbReference>
<dbReference type="InterPro" id="IPR045851">
    <property type="entry name" value="AMP-bd_C_sf"/>
</dbReference>
<dbReference type="InterPro" id="IPR020845">
    <property type="entry name" value="AMP-binding_CS"/>
</dbReference>
<accession>A0ABS5KL72</accession>
<dbReference type="PANTHER" id="PTHR45527:SF1">
    <property type="entry name" value="FATTY ACID SYNTHASE"/>
    <property type="match status" value="1"/>
</dbReference>
<dbReference type="InterPro" id="IPR025110">
    <property type="entry name" value="AMP-bd_C"/>
</dbReference>
<evidence type="ECO:0000259" key="2">
    <source>
        <dbReference type="Pfam" id="PF13193"/>
    </source>
</evidence>
<dbReference type="RefSeq" id="WP_212008431.1">
    <property type="nucleotide sequence ID" value="NZ_JAAFYZ010000018.1"/>
</dbReference>
<comment type="caution">
    <text evidence="3">The sequence shown here is derived from an EMBL/GenBank/DDBJ whole genome shotgun (WGS) entry which is preliminary data.</text>
</comment>
<evidence type="ECO:0000313" key="4">
    <source>
        <dbReference type="Proteomes" id="UP000730482"/>
    </source>
</evidence>
<dbReference type="PANTHER" id="PTHR45527">
    <property type="entry name" value="NONRIBOSOMAL PEPTIDE SYNTHETASE"/>
    <property type="match status" value="1"/>
</dbReference>
<organism evidence="3 4">
    <name type="scientific">Catenulispora pinistramenti</name>
    <dbReference type="NCBI Taxonomy" id="2705254"/>
    <lineage>
        <taxon>Bacteria</taxon>
        <taxon>Bacillati</taxon>
        <taxon>Actinomycetota</taxon>
        <taxon>Actinomycetes</taxon>
        <taxon>Catenulisporales</taxon>
        <taxon>Catenulisporaceae</taxon>
        <taxon>Catenulispora</taxon>
    </lineage>
</organism>
<dbReference type="Gene3D" id="3.40.50.12780">
    <property type="entry name" value="N-terminal domain of ligase-like"/>
    <property type="match status" value="1"/>
</dbReference>
<sequence length="477" mass="49279">MVSETVTVWDLVAARLAEDPDAVAVGGTAGLTYARLGAAVAELADRVAAVARPGSLVALEADAPLAGVVAMLAAARAGCALMPVIADSPPHHRDMVAADARPTAVIGQAADGGFAVEPLGPGRTDLTGIAYVLYTSGSTGRPKGVLVSQDALVARLAGLARTPGLSAGESMLAMTALSFDISMAEILLALTVGATVVAAPFGSRLDPTIFAAAVSTYKPSVIQATPSFLRLALAAGWEGAPASRIWCGGEALTPVLARALVPRCAQLWNVYGPTEATIWASAALVRDGEAISLGEALPGTGLCLADPDGRSVPSSAEPGREGEILIYGAGLADGYLERPELTAQRFRTGMTPDGSVLCYYTGDRGRYRPDGTLEFLGRTDAQVKLRGHRIEPGEIEAVVQECPGVSEATVLVRSADQPERAHLVAFVVAAAPTTEKAIRRWVAERLPSAMRPARIVLMDALPRTAAGKVDRVLLAAP</sequence>
<feature type="domain" description="AMP-dependent synthetase/ligase" evidence="1">
    <location>
        <begin position="125"/>
        <end position="336"/>
    </location>
</feature>
<reference evidence="3 4" key="1">
    <citation type="submission" date="2020-02" db="EMBL/GenBank/DDBJ databases">
        <title>Acidophilic actinobacteria isolated from forest soil.</title>
        <authorList>
            <person name="Golinska P."/>
        </authorList>
    </citation>
    <scope>NUCLEOTIDE SEQUENCE [LARGE SCALE GENOMIC DNA]</scope>
    <source>
        <strain evidence="3 4">NL8</strain>
    </source>
</reference>
<evidence type="ECO:0000259" key="1">
    <source>
        <dbReference type="Pfam" id="PF00501"/>
    </source>
</evidence>
<proteinExistence type="predicted"/>
<dbReference type="CDD" id="cd05930">
    <property type="entry name" value="A_NRPS"/>
    <property type="match status" value="1"/>
</dbReference>
<keyword evidence="4" id="KW-1185">Reference proteome</keyword>